<dbReference type="HOGENOM" id="CLU_132560_1_2_9"/>
<dbReference type="PATRIC" id="fig|1218493.3.peg.825"/>
<dbReference type="STRING" id="1218493.JF76_07790"/>
<dbReference type="AlphaFoldDB" id="A0A0F4LF32"/>
<dbReference type="OrthoDB" id="1644322at2"/>
<evidence type="ECO:0008006" key="3">
    <source>
        <dbReference type="Google" id="ProtNLM"/>
    </source>
</evidence>
<dbReference type="EMBL" id="JXBY01000017">
    <property type="protein sequence ID" value="KJY56166.1"/>
    <property type="molecule type" value="Genomic_DNA"/>
</dbReference>
<name>A0A0F4LF32_9LACO</name>
<organism evidence="1 2">
    <name type="scientific">Lactobacillus kullabergensis</name>
    <dbReference type="NCBI Taxonomy" id="1218493"/>
    <lineage>
        <taxon>Bacteria</taxon>
        <taxon>Bacillati</taxon>
        <taxon>Bacillota</taxon>
        <taxon>Bacilli</taxon>
        <taxon>Lactobacillales</taxon>
        <taxon>Lactobacillaceae</taxon>
        <taxon>Lactobacillus</taxon>
    </lineage>
</organism>
<comment type="caution">
    <text evidence="1">The sequence shown here is derived from an EMBL/GenBank/DDBJ whole genome shotgun (WGS) entry which is preliminary data.</text>
</comment>
<reference evidence="1 2" key="1">
    <citation type="submission" date="2014-12" db="EMBL/GenBank/DDBJ databases">
        <title>Comparative genomics of the lactic acid bacteria isolated from the honey bee gut.</title>
        <authorList>
            <person name="Ellegaard K.M."/>
            <person name="Tamarit D."/>
            <person name="Javelind E."/>
            <person name="Olofsson T."/>
            <person name="Andersson S.G."/>
            <person name="Vasquez A."/>
        </authorList>
    </citation>
    <scope>NUCLEOTIDE SEQUENCE [LARGE SCALE GENOMIC DNA]</scope>
    <source>
        <strain evidence="1 2">Biut2</strain>
    </source>
</reference>
<gene>
    <name evidence="1" type="ORF">JF76_07790</name>
</gene>
<evidence type="ECO:0000313" key="2">
    <source>
        <dbReference type="Proteomes" id="UP000033533"/>
    </source>
</evidence>
<sequence>MKNNFNDTVNNFFKNYQDRGMKKWQGFMLSDHIAALNRDKENNAKEYSEKDTMSQVEISQILLQAFANNKLVSVQLKEKTLDKKIQPDIVGLVKGYEGDKIIIGDNGVELSNINNIQIN</sequence>
<dbReference type="Proteomes" id="UP000033533">
    <property type="component" value="Unassembled WGS sequence"/>
</dbReference>
<dbReference type="RefSeq" id="WP_045927916.1">
    <property type="nucleotide sequence ID" value="NZ_JBHSZS010000009.1"/>
</dbReference>
<accession>A0A0F4LF32</accession>
<protein>
    <recommendedName>
        <fullName evidence="3">DNA-directed RNA polymerase beta subunit</fullName>
    </recommendedName>
</protein>
<proteinExistence type="predicted"/>
<evidence type="ECO:0000313" key="1">
    <source>
        <dbReference type="EMBL" id="KJY56166.1"/>
    </source>
</evidence>